<name>A0A9D5DGK5_9CRYT</name>
<accession>A0A9D5DGK5</accession>
<evidence type="ECO:0000256" key="3">
    <source>
        <dbReference type="ARBA" id="ARBA00022833"/>
    </source>
</evidence>
<dbReference type="GO" id="GO:0008270">
    <property type="term" value="F:zinc ion binding"/>
    <property type="evidence" value="ECO:0007669"/>
    <property type="project" value="UniProtKB-KW"/>
</dbReference>
<evidence type="ECO:0000256" key="2">
    <source>
        <dbReference type="ARBA" id="ARBA00022771"/>
    </source>
</evidence>
<dbReference type="SMART" id="SM00451">
    <property type="entry name" value="ZnF_U1"/>
    <property type="match status" value="1"/>
</dbReference>
<dbReference type="GO" id="GO:0003676">
    <property type="term" value="F:nucleic acid binding"/>
    <property type="evidence" value="ECO:0007669"/>
    <property type="project" value="InterPro"/>
</dbReference>
<feature type="domain" description="C2H2-type" evidence="6">
    <location>
        <begin position="83"/>
        <end position="105"/>
    </location>
</feature>
<evidence type="ECO:0000313" key="7">
    <source>
        <dbReference type="EMBL" id="KAJ1609078.1"/>
    </source>
</evidence>
<comment type="caution">
    <text evidence="7">The sequence shown here is derived from an EMBL/GenBank/DDBJ whole genome shotgun (WGS) entry which is preliminary data.</text>
</comment>
<feature type="compositionally biased region" description="Basic and acidic residues" evidence="5">
    <location>
        <begin position="18"/>
        <end position="36"/>
    </location>
</feature>
<sequence>MSGVNSLGRKVWDKEFYSKSKEERDQIRGLDGESKGEGGTGDGPIEDPQKKRELYLNLSKNVGVLKTYSGRGDVREDISGYWCELCKLSFNDSHSWIRHLNSQSHNQKMGTSLYVEKRSLESVKRRLSELIHDYDNKQGIFRKDNGEKRGFGVSERFDNLGKAKIQDDNGEDEGEGGAQDDNEARDQLLIYDFPANFV</sequence>
<protein>
    <submittedName>
        <fullName evidence="7">U1-like C2H2 zinc finger</fullName>
    </submittedName>
</protein>
<dbReference type="InterPro" id="IPR040107">
    <property type="entry name" value="Snu23"/>
</dbReference>
<dbReference type="PROSITE" id="PS00028">
    <property type="entry name" value="ZINC_FINGER_C2H2_1"/>
    <property type="match status" value="1"/>
</dbReference>
<dbReference type="InterPro" id="IPR036236">
    <property type="entry name" value="Znf_C2H2_sf"/>
</dbReference>
<keyword evidence="3" id="KW-0862">Zinc</keyword>
<evidence type="ECO:0000259" key="6">
    <source>
        <dbReference type="PROSITE" id="PS00028"/>
    </source>
</evidence>
<dbReference type="SUPFAM" id="SSF57667">
    <property type="entry name" value="beta-beta-alpha zinc fingers"/>
    <property type="match status" value="1"/>
</dbReference>
<dbReference type="PANTHER" id="PTHR45986:SF1">
    <property type="entry name" value="ZINC FINGER MATRIN-TYPE PROTEIN 2"/>
    <property type="match status" value="1"/>
</dbReference>
<organism evidence="7">
    <name type="scientific">Cryptosporidium canis</name>
    <dbReference type="NCBI Taxonomy" id="195482"/>
    <lineage>
        <taxon>Eukaryota</taxon>
        <taxon>Sar</taxon>
        <taxon>Alveolata</taxon>
        <taxon>Apicomplexa</taxon>
        <taxon>Conoidasida</taxon>
        <taxon>Coccidia</taxon>
        <taxon>Eucoccidiorida</taxon>
        <taxon>Eimeriorina</taxon>
        <taxon>Cryptosporidiidae</taxon>
        <taxon>Cryptosporidium</taxon>
    </lineage>
</organism>
<dbReference type="EMBL" id="JAPCXC010000037">
    <property type="protein sequence ID" value="KAJ1609078.1"/>
    <property type="molecule type" value="Genomic_DNA"/>
</dbReference>
<feature type="region of interest" description="Disordered" evidence="5">
    <location>
        <begin position="18"/>
        <end position="49"/>
    </location>
</feature>
<dbReference type="InterPro" id="IPR022755">
    <property type="entry name" value="Znf_C2H2_jaz"/>
</dbReference>
<dbReference type="AlphaFoldDB" id="A0A9D5DGK5"/>
<dbReference type="OrthoDB" id="30343at2759"/>
<dbReference type="GO" id="GO:0000398">
    <property type="term" value="P:mRNA splicing, via spliceosome"/>
    <property type="evidence" value="ECO:0007669"/>
    <property type="project" value="InterPro"/>
</dbReference>
<evidence type="ECO:0000256" key="4">
    <source>
        <dbReference type="ARBA" id="ARBA00023242"/>
    </source>
</evidence>
<proteinExistence type="predicted"/>
<gene>
    <name evidence="7" type="ORF">OJ253_1679</name>
</gene>
<dbReference type="Proteomes" id="UP001067231">
    <property type="component" value="Unassembled WGS sequence"/>
</dbReference>
<evidence type="ECO:0000256" key="1">
    <source>
        <dbReference type="ARBA" id="ARBA00022723"/>
    </source>
</evidence>
<dbReference type="GO" id="GO:0046540">
    <property type="term" value="C:U4/U6 x U5 tri-snRNP complex"/>
    <property type="evidence" value="ECO:0007669"/>
    <property type="project" value="TreeGrafter"/>
</dbReference>
<dbReference type="PANTHER" id="PTHR45986">
    <property type="entry name" value="ZINC FINGER MATRIN-TYPE PROTEIN 2"/>
    <property type="match status" value="1"/>
</dbReference>
<feature type="compositionally biased region" description="Acidic residues" evidence="5">
    <location>
        <begin position="168"/>
        <end position="183"/>
    </location>
</feature>
<dbReference type="GO" id="GO:0005681">
    <property type="term" value="C:spliceosomal complex"/>
    <property type="evidence" value="ECO:0007669"/>
    <property type="project" value="InterPro"/>
</dbReference>
<dbReference type="InterPro" id="IPR013087">
    <property type="entry name" value="Znf_C2H2_type"/>
</dbReference>
<evidence type="ECO:0000256" key="5">
    <source>
        <dbReference type="SAM" id="MobiDB-lite"/>
    </source>
</evidence>
<keyword evidence="4" id="KW-0539">Nucleus</keyword>
<feature type="region of interest" description="Disordered" evidence="5">
    <location>
        <begin position="160"/>
        <end position="186"/>
    </location>
</feature>
<reference evidence="7" key="1">
    <citation type="submission" date="2022-10" db="EMBL/GenBank/DDBJ databases">
        <title>Adaptive evolution leads to modifications in subtelomeric GC content in a zoonotic Cryptosporidium species.</title>
        <authorList>
            <person name="Li J."/>
            <person name="Feng Y."/>
            <person name="Xiao L."/>
        </authorList>
    </citation>
    <scope>NUCLEOTIDE SEQUENCE</scope>
    <source>
        <strain evidence="7">33844</strain>
    </source>
</reference>
<keyword evidence="2" id="KW-0863">Zinc-finger</keyword>
<dbReference type="Pfam" id="PF12171">
    <property type="entry name" value="zf-C2H2_jaz"/>
    <property type="match status" value="1"/>
</dbReference>
<keyword evidence="1" id="KW-0479">Metal-binding</keyword>
<dbReference type="Gene3D" id="3.30.160.60">
    <property type="entry name" value="Classic Zinc Finger"/>
    <property type="match status" value="1"/>
</dbReference>
<dbReference type="InterPro" id="IPR003604">
    <property type="entry name" value="Matrin/U1-like-C_Znf_C2H2"/>
</dbReference>